<keyword evidence="3" id="KW-0104">Cadmium</keyword>
<dbReference type="GO" id="GO:0009073">
    <property type="term" value="P:aromatic amino acid family biosynthetic process"/>
    <property type="evidence" value="ECO:0007669"/>
    <property type="project" value="UniProtKB-KW"/>
</dbReference>
<dbReference type="UniPathway" id="UPA00053">
    <property type="reaction ID" value="UER00084"/>
</dbReference>
<gene>
    <name evidence="5" type="ORF">FHX81_0059</name>
</gene>
<comment type="cofactor">
    <cofactor evidence="3">
        <name>Mn(2+)</name>
        <dbReference type="ChEBI" id="CHEBI:29035"/>
    </cofactor>
    <cofactor evidence="3">
        <name>Co(2+)</name>
        <dbReference type="ChEBI" id="CHEBI:48828"/>
    </cofactor>
    <cofactor evidence="3">
        <name>Cd(2+)</name>
        <dbReference type="ChEBI" id="CHEBI:48775"/>
    </cofactor>
    <text evidence="3">Binds 1 divalent cation per subunit. The enzyme is active with manganese, cobalt or cadmium ions.</text>
</comment>
<comment type="catalytic activity">
    <reaction evidence="4">
        <text>D-erythrose 4-phosphate + phosphoenolpyruvate + H2O = 7-phospho-2-dehydro-3-deoxy-D-arabino-heptonate + phosphate</text>
        <dbReference type="Rhea" id="RHEA:14717"/>
        <dbReference type="ChEBI" id="CHEBI:15377"/>
        <dbReference type="ChEBI" id="CHEBI:16897"/>
        <dbReference type="ChEBI" id="CHEBI:43474"/>
        <dbReference type="ChEBI" id="CHEBI:58394"/>
        <dbReference type="ChEBI" id="CHEBI:58702"/>
        <dbReference type="EC" id="2.5.1.54"/>
    </reaction>
</comment>
<dbReference type="EMBL" id="VFPP01000001">
    <property type="protein sequence ID" value="TQM77822.1"/>
    <property type="molecule type" value="Genomic_DNA"/>
</dbReference>
<evidence type="ECO:0000313" key="5">
    <source>
        <dbReference type="EMBL" id="TQM77822.1"/>
    </source>
</evidence>
<keyword evidence="4" id="KW-0057">Aromatic amino acid biosynthesis</keyword>
<evidence type="ECO:0000256" key="3">
    <source>
        <dbReference type="PIRSR" id="PIRSR602480-1"/>
    </source>
</evidence>
<reference evidence="5 6" key="1">
    <citation type="submission" date="2019-06" db="EMBL/GenBank/DDBJ databases">
        <title>Sequencing the genomes of 1000 actinobacteria strains.</title>
        <authorList>
            <person name="Klenk H.-P."/>
        </authorList>
    </citation>
    <scope>NUCLEOTIDE SEQUENCE [LARGE SCALE GENOMIC DNA]</scope>
    <source>
        <strain evidence="5 6">DSM 45456</strain>
    </source>
</reference>
<sequence>MLASTTASTTTIAPDDWDALPAAQQPDWRSHASFDRVRRKLSAVAPLVTPAEVLEVRAGLAAVAAGDAVLLQAGDCAESFYETTPEHIAAKIAALDALAARLGSRAGRPVLKVGRVAGQYGKPRSHSHEVVDGVELPAFRGHLVNSEAPSAEARRHDPRRMLWAYHFSDALMRELRARRAADPATGPVHFGPWSSHDALVLDYEGPQVRVDGATGRRFLGSTHFPWIGERTGGVDGAHVRLLSLVLNPVACKIGPRSTPESVLALADRLDPAREPGRLAFIVRMGWAEVAGALPPIARAVAAAGLPAVWLSDPLHGNTVRLPSGRKTRFLDQVVREAETVRDVLAREGLRLGGLHLETAASPVTECVGGPITTEDELAADYRTLCDPRLNPDQALELVDALF</sequence>
<dbReference type="Proteomes" id="UP000316628">
    <property type="component" value="Unassembled WGS sequence"/>
</dbReference>
<keyword evidence="6" id="KW-1185">Reference proteome</keyword>
<dbReference type="EC" id="2.5.1.54" evidence="4"/>
<evidence type="ECO:0000256" key="4">
    <source>
        <dbReference type="RuleBase" id="RU363071"/>
    </source>
</evidence>
<organism evidence="5 6">
    <name type="scientific">Saccharothrix saharensis</name>
    <dbReference type="NCBI Taxonomy" id="571190"/>
    <lineage>
        <taxon>Bacteria</taxon>
        <taxon>Bacillati</taxon>
        <taxon>Actinomycetota</taxon>
        <taxon>Actinomycetes</taxon>
        <taxon>Pseudonocardiales</taxon>
        <taxon>Pseudonocardiaceae</taxon>
        <taxon>Saccharothrix</taxon>
    </lineage>
</organism>
<feature type="binding site" evidence="3">
    <location>
        <position position="115"/>
    </location>
    <ligand>
        <name>phosphoenolpyruvate</name>
        <dbReference type="ChEBI" id="CHEBI:58702"/>
    </ligand>
</feature>
<keyword evidence="4" id="KW-0028">Amino-acid biosynthesis</keyword>
<evidence type="ECO:0000313" key="6">
    <source>
        <dbReference type="Proteomes" id="UP000316628"/>
    </source>
</evidence>
<dbReference type="GO" id="GO:0008652">
    <property type="term" value="P:amino acid biosynthetic process"/>
    <property type="evidence" value="ECO:0007669"/>
    <property type="project" value="UniProtKB-KW"/>
</dbReference>
<keyword evidence="3" id="KW-0464">Manganese</keyword>
<feature type="binding site" evidence="3">
    <location>
        <position position="357"/>
    </location>
    <ligand>
        <name>Mn(2+)</name>
        <dbReference type="ChEBI" id="CHEBI:29035"/>
    </ligand>
</feature>
<evidence type="ECO:0000256" key="1">
    <source>
        <dbReference type="ARBA" id="ARBA00008911"/>
    </source>
</evidence>
<feature type="binding site" evidence="3">
    <location>
        <position position="252"/>
    </location>
    <ligand>
        <name>phosphoenolpyruvate</name>
        <dbReference type="ChEBI" id="CHEBI:58702"/>
    </ligand>
</feature>
<comment type="pathway">
    <text evidence="4">Metabolic intermediate biosynthesis; chorismate biosynthesis; chorismate from D-erythrose 4-phosphate and phosphoenolpyruvate: step 1/7.</text>
</comment>
<dbReference type="InterPro" id="IPR013785">
    <property type="entry name" value="Aldolase_TIM"/>
</dbReference>
<protein>
    <recommendedName>
        <fullName evidence="4">Phospho-2-dehydro-3-deoxyheptonate aldolase</fullName>
        <ecNumber evidence="4">2.5.1.54</ecNumber>
    </recommendedName>
</protein>
<proteinExistence type="inferred from homology"/>
<feature type="binding site" evidence="3">
    <location>
        <position position="315"/>
    </location>
    <ligand>
        <name>Mn(2+)</name>
        <dbReference type="ChEBI" id="CHEBI:29035"/>
    </ligand>
</feature>
<dbReference type="SUPFAM" id="SSF51569">
    <property type="entry name" value="Aldolase"/>
    <property type="match status" value="1"/>
</dbReference>
<dbReference type="Pfam" id="PF01474">
    <property type="entry name" value="DAHP_synth_2"/>
    <property type="match status" value="2"/>
</dbReference>
<dbReference type="GO" id="GO:0003849">
    <property type="term" value="F:3-deoxy-7-phosphoheptulonate synthase activity"/>
    <property type="evidence" value="ECO:0007669"/>
    <property type="project" value="UniProtKB-EC"/>
</dbReference>
<dbReference type="PANTHER" id="PTHR21337">
    <property type="entry name" value="PHOSPHO-2-DEHYDRO-3-DEOXYHEPTONATE ALDOLASE 1, 2"/>
    <property type="match status" value="1"/>
</dbReference>
<comment type="similarity">
    <text evidence="1 4">Belongs to the class-II DAHP synthase family.</text>
</comment>
<feature type="binding site" evidence="3">
    <location>
        <position position="283"/>
    </location>
    <ligand>
        <name>phosphoenolpyruvate</name>
        <dbReference type="ChEBI" id="CHEBI:58702"/>
    </ligand>
</feature>
<feature type="binding site" evidence="3">
    <location>
        <begin position="229"/>
        <end position="230"/>
    </location>
    <ligand>
        <name>phosphoenolpyruvate</name>
        <dbReference type="ChEBI" id="CHEBI:58702"/>
    </ligand>
</feature>
<dbReference type="GO" id="GO:0009423">
    <property type="term" value="P:chorismate biosynthetic process"/>
    <property type="evidence" value="ECO:0007669"/>
    <property type="project" value="UniProtKB-UniPathway"/>
</dbReference>
<accession>A0A543J4T1</accession>
<dbReference type="AlphaFoldDB" id="A0A543J4T1"/>
<keyword evidence="2 4" id="KW-0808">Transferase</keyword>
<feature type="binding site" evidence="3">
    <location>
        <position position="386"/>
    </location>
    <ligand>
        <name>Mn(2+)</name>
        <dbReference type="ChEBI" id="CHEBI:29035"/>
    </ligand>
</feature>
<dbReference type="Gene3D" id="3.20.20.70">
    <property type="entry name" value="Aldolase class I"/>
    <property type="match status" value="1"/>
</dbReference>
<name>A0A543J4T1_9PSEU</name>
<dbReference type="InterPro" id="IPR002480">
    <property type="entry name" value="DAHP_synth_2"/>
</dbReference>
<comment type="caution">
    <text evidence="5">The sequence shown here is derived from an EMBL/GenBank/DDBJ whole genome shotgun (WGS) entry which is preliminary data.</text>
</comment>
<dbReference type="RefSeq" id="WP_141974655.1">
    <property type="nucleotide sequence ID" value="NZ_VFPP01000001.1"/>
</dbReference>
<feature type="binding site" evidence="3">
    <location>
        <position position="76"/>
    </location>
    <ligand>
        <name>Mn(2+)</name>
        <dbReference type="ChEBI" id="CHEBI:29035"/>
    </ligand>
</feature>
<dbReference type="OrthoDB" id="9766852at2"/>
<dbReference type="PANTHER" id="PTHR21337:SF0">
    <property type="entry name" value="PHOSPHO-2-DEHYDRO-3-DEOXYHEPTONATE ALDOLASE"/>
    <property type="match status" value="1"/>
</dbReference>
<evidence type="ECO:0000256" key="2">
    <source>
        <dbReference type="ARBA" id="ARBA00022679"/>
    </source>
</evidence>
<keyword evidence="3" id="KW-0170">Cobalt</keyword>